<feature type="binding site" evidence="6">
    <location>
        <position position="181"/>
    </location>
    <ligand>
        <name>substrate</name>
    </ligand>
</feature>
<accession>A0AAF0YB41</accession>
<organism evidence="8 9">
    <name type="scientific">Vanrija pseudolonga</name>
    <dbReference type="NCBI Taxonomy" id="143232"/>
    <lineage>
        <taxon>Eukaryota</taxon>
        <taxon>Fungi</taxon>
        <taxon>Dikarya</taxon>
        <taxon>Basidiomycota</taxon>
        <taxon>Agaricomycotina</taxon>
        <taxon>Tremellomycetes</taxon>
        <taxon>Trichosporonales</taxon>
        <taxon>Trichosporonaceae</taxon>
        <taxon>Vanrija</taxon>
    </lineage>
</organism>
<feature type="binding site" evidence="6">
    <location>
        <position position="207"/>
    </location>
    <ligand>
        <name>substrate</name>
    </ligand>
</feature>
<dbReference type="InterPro" id="IPR052096">
    <property type="entry name" value="Endocannabinoid_amidase"/>
</dbReference>
<dbReference type="RefSeq" id="XP_062629549.1">
    <property type="nucleotide sequence ID" value="XM_062773564.1"/>
</dbReference>
<feature type="binding site" evidence="6">
    <location>
        <begin position="228"/>
        <end position="231"/>
    </location>
    <ligand>
        <name>substrate</name>
    </ligand>
</feature>
<feature type="active site" description="Charge relay system" evidence="5">
    <location>
        <position position="207"/>
    </location>
</feature>
<dbReference type="PIRSF" id="PIRSF001221">
    <property type="entry name" value="Amidase_fungi"/>
    <property type="match status" value="1"/>
</dbReference>
<evidence type="ECO:0000313" key="9">
    <source>
        <dbReference type="Proteomes" id="UP000827549"/>
    </source>
</evidence>
<dbReference type="InterPro" id="IPR036928">
    <property type="entry name" value="AS_sf"/>
</dbReference>
<sequence>MVTPTKEVSANKLAHQDKLVSEMEKELGLAADHPEDDEVLLLSPEDIVANLKAKKSGWTSERVTIAFIRAACAAHRKTNCLTEGPRSTRSRSFAVLFREALADARAQDAAFKASGKAEGAFWGLPSSFKDTYNIKGTDTSLGCSIHCYDPTTEEADEGGLVKLFRKGGGFPYAKTNIPQTLLAFECSNPVFGTSTNPYSSARTPGGSSGGEAALVTLRGTPLGWGSDIGGSLRIPAAYSGCVGLKPTVGRWPAAGTRKIIQGFDGIKPVVGPMARTVAEIEFASRAMINLVNEEIAEGKFLAEYVIPLPWREAKLAPKLKIGYWVDDGLVKTSPACARAVHESVAKLRELGHDVSEFRPPIPIWQALKIFSALSSAEGYKQLLGNLGPDPMEPSMQLVTLGTRLPSFVTSLAATIVRLLLKDQLFGEIMSASKPKSAAEYWDWTAARNDYIEAFYKAAWEEEQYDFILSPVQAVPALEHGRTKELSPLAIHTIFYNVLDSTVGVVPITRVDPDKDAAPADYTAGSTGSWLLEKRVYGGDDPAYDATKMAGLPVAVQVAGRRWDEERVIAFMRVLEDNMGYK</sequence>
<dbReference type="Gene3D" id="3.90.1300.10">
    <property type="entry name" value="Amidase signature (AS) domain"/>
    <property type="match status" value="1"/>
</dbReference>
<dbReference type="Pfam" id="PF01425">
    <property type="entry name" value="Amidase"/>
    <property type="match status" value="1"/>
</dbReference>
<dbReference type="SUPFAM" id="SSF75304">
    <property type="entry name" value="Amidase signature (AS) enzymes"/>
    <property type="match status" value="1"/>
</dbReference>
<feature type="active site" description="Acyl-ester intermediate" evidence="5">
    <location>
        <position position="231"/>
    </location>
</feature>
<comment type="similarity">
    <text evidence="2">Belongs to the amidase family.</text>
</comment>
<reference evidence="8" key="1">
    <citation type="submission" date="2023-10" db="EMBL/GenBank/DDBJ databases">
        <authorList>
            <person name="Noh H."/>
        </authorList>
    </citation>
    <scope>NUCLEOTIDE SEQUENCE</scope>
    <source>
        <strain evidence="8">DUCC4014</strain>
    </source>
</reference>
<dbReference type="EC" id="3.5.1.4" evidence="3"/>
<name>A0AAF0YB41_9TREE</name>
<feature type="active site" description="Charge relay system" evidence="5">
    <location>
        <position position="129"/>
    </location>
</feature>
<evidence type="ECO:0000256" key="6">
    <source>
        <dbReference type="PIRSR" id="PIRSR001221-2"/>
    </source>
</evidence>
<dbReference type="GeneID" id="87810215"/>
<comment type="catalytic activity">
    <reaction evidence="1">
        <text>a monocarboxylic acid amide + H2O = a monocarboxylate + NH4(+)</text>
        <dbReference type="Rhea" id="RHEA:12020"/>
        <dbReference type="ChEBI" id="CHEBI:15377"/>
        <dbReference type="ChEBI" id="CHEBI:28938"/>
        <dbReference type="ChEBI" id="CHEBI:35757"/>
        <dbReference type="ChEBI" id="CHEBI:83628"/>
        <dbReference type="EC" id="3.5.1.4"/>
    </reaction>
</comment>
<evidence type="ECO:0000256" key="3">
    <source>
        <dbReference type="ARBA" id="ARBA00012922"/>
    </source>
</evidence>
<keyword evidence="9" id="KW-1185">Reference proteome</keyword>
<keyword evidence="4 8" id="KW-0378">Hydrolase</keyword>
<dbReference type="GO" id="GO:0009062">
    <property type="term" value="P:fatty acid catabolic process"/>
    <property type="evidence" value="ECO:0007669"/>
    <property type="project" value="TreeGrafter"/>
</dbReference>
<proteinExistence type="inferred from homology"/>
<dbReference type="EMBL" id="CP086718">
    <property type="protein sequence ID" value="WOO83523.1"/>
    <property type="molecule type" value="Genomic_DNA"/>
</dbReference>
<dbReference type="GO" id="GO:0017064">
    <property type="term" value="F:fatty acid amide hydrolase activity"/>
    <property type="evidence" value="ECO:0007669"/>
    <property type="project" value="TreeGrafter"/>
</dbReference>
<feature type="domain" description="Amidase" evidence="7">
    <location>
        <begin position="92"/>
        <end position="567"/>
    </location>
</feature>
<evidence type="ECO:0000256" key="4">
    <source>
        <dbReference type="ARBA" id="ARBA00022801"/>
    </source>
</evidence>
<dbReference type="PANTHER" id="PTHR45847">
    <property type="entry name" value="FATTY ACID AMIDE HYDROLASE"/>
    <property type="match status" value="1"/>
</dbReference>
<evidence type="ECO:0000256" key="1">
    <source>
        <dbReference type="ARBA" id="ARBA00001311"/>
    </source>
</evidence>
<dbReference type="PANTHER" id="PTHR45847:SF6">
    <property type="entry name" value="FATTY ACID AMIDE HYDROLASE"/>
    <property type="match status" value="1"/>
</dbReference>
<evidence type="ECO:0000256" key="5">
    <source>
        <dbReference type="PIRSR" id="PIRSR001221-1"/>
    </source>
</evidence>
<evidence type="ECO:0000259" key="7">
    <source>
        <dbReference type="Pfam" id="PF01425"/>
    </source>
</evidence>
<dbReference type="FunFam" id="3.90.1300.10:FF:000003">
    <property type="entry name" value="Amidase signature enzyme"/>
    <property type="match status" value="1"/>
</dbReference>
<gene>
    <name evidence="8" type="primary">faah-1_1</name>
    <name evidence="8" type="ORF">LOC62_05G007040</name>
</gene>
<evidence type="ECO:0000313" key="8">
    <source>
        <dbReference type="EMBL" id="WOO83523.1"/>
    </source>
</evidence>
<dbReference type="Proteomes" id="UP000827549">
    <property type="component" value="Chromosome 5"/>
</dbReference>
<dbReference type="InterPro" id="IPR023631">
    <property type="entry name" value="Amidase_dom"/>
</dbReference>
<dbReference type="AlphaFoldDB" id="A0AAF0YB41"/>
<dbReference type="GO" id="GO:0004040">
    <property type="term" value="F:amidase activity"/>
    <property type="evidence" value="ECO:0007669"/>
    <property type="project" value="UniProtKB-EC"/>
</dbReference>
<protein>
    <recommendedName>
        <fullName evidence="3">amidase</fullName>
        <ecNumber evidence="3">3.5.1.4</ecNumber>
    </recommendedName>
</protein>
<evidence type="ECO:0000256" key="2">
    <source>
        <dbReference type="ARBA" id="ARBA00009199"/>
    </source>
</evidence>